<sequence length="41" mass="4319">MASAGLQILGVVLTLLGWVNALVSCALPMWKALLLAYLTFG</sequence>
<proteinExistence type="predicted"/>
<protein>
    <submittedName>
        <fullName evidence="1">Uncharacterized protein</fullName>
    </submittedName>
</protein>
<reference evidence="1" key="2">
    <citation type="submission" date="2025-09" db="UniProtKB">
        <authorList>
            <consortium name="Ensembl"/>
        </authorList>
    </citation>
    <scope>IDENTIFICATION</scope>
</reference>
<keyword evidence="2" id="KW-1185">Reference proteome</keyword>
<evidence type="ECO:0000313" key="2">
    <source>
        <dbReference type="Proteomes" id="UP000233160"/>
    </source>
</evidence>
<dbReference type="AlphaFoldDB" id="A0A2K6FGI5"/>
<dbReference type="GeneTree" id="ENSGT00910000146746"/>
<evidence type="ECO:0000313" key="1">
    <source>
        <dbReference type="Ensembl" id="ENSPCOP00000013080.1"/>
    </source>
</evidence>
<name>A0A2K6FGI5_PROCO</name>
<dbReference type="Proteomes" id="UP000233160">
    <property type="component" value="Unassembled WGS sequence"/>
</dbReference>
<organism evidence="1 2">
    <name type="scientific">Propithecus coquereli</name>
    <name type="common">Coquerel's sifaka</name>
    <name type="synonym">Propithecus verreauxi coquereli</name>
    <dbReference type="NCBI Taxonomy" id="379532"/>
    <lineage>
        <taxon>Eukaryota</taxon>
        <taxon>Metazoa</taxon>
        <taxon>Chordata</taxon>
        <taxon>Craniata</taxon>
        <taxon>Vertebrata</taxon>
        <taxon>Euteleostomi</taxon>
        <taxon>Mammalia</taxon>
        <taxon>Eutheria</taxon>
        <taxon>Euarchontoglires</taxon>
        <taxon>Primates</taxon>
        <taxon>Strepsirrhini</taxon>
        <taxon>Lemuriformes</taxon>
        <taxon>Indriidae</taxon>
        <taxon>Propithecus</taxon>
    </lineage>
</organism>
<reference evidence="1" key="1">
    <citation type="submission" date="2025-08" db="UniProtKB">
        <authorList>
            <consortium name="Ensembl"/>
        </authorList>
    </citation>
    <scope>IDENTIFICATION</scope>
</reference>
<accession>A0A2K6FGI5</accession>
<dbReference type="Ensembl" id="ENSPCOT00000023683.1">
    <property type="protein sequence ID" value="ENSPCOP00000013080.1"/>
    <property type="gene ID" value="ENSPCOG00000018153.1"/>
</dbReference>